<reference evidence="2 3" key="1">
    <citation type="journal article" date="2015" name="Nature">
        <title>rRNA introns, odd ribosomes, and small enigmatic genomes across a large radiation of phyla.</title>
        <authorList>
            <person name="Brown C.T."/>
            <person name="Hug L.A."/>
            <person name="Thomas B.C."/>
            <person name="Sharon I."/>
            <person name="Castelle C.J."/>
            <person name="Singh A."/>
            <person name="Wilkins M.J."/>
            <person name="Williams K.H."/>
            <person name="Banfield J.F."/>
        </authorList>
    </citation>
    <scope>NUCLEOTIDE SEQUENCE [LARGE SCALE GENOMIC DNA]</scope>
</reference>
<dbReference type="Proteomes" id="UP000034307">
    <property type="component" value="Unassembled WGS sequence"/>
</dbReference>
<dbReference type="Pfam" id="PF04480">
    <property type="entry name" value="DUF559"/>
    <property type="match status" value="1"/>
</dbReference>
<evidence type="ECO:0000313" key="2">
    <source>
        <dbReference type="EMBL" id="KKU57891.1"/>
    </source>
</evidence>
<protein>
    <recommendedName>
        <fullName evidence="1">DUF559 domain-containing protein</fullName>
    </recommendedName>
</protein>
<dbReference type="InterPro" id="IPR007569">
    <property type="entry name" value="DUF559"/>
</dbReference>
<gene>
    <name evidence="2" type="ORF">UX80_C0008G0004</name>
</gene>
<evidence type="ECO:0000313" key="3">
    <source>
        <dbReference type="Proteomes" id="UP000034307"/>
    </source>
</evidence>
<name>A0A0G1RL77_9BACT</name>
<dbReference type="PANTHER" id="PTHR38590">
    <property type="entry name" value="BLL0828 PROTEIN"/>
    <property type="match status" value="1"/>
</dbReference>
<dbReference type="InterPro" id="IPR011335">
    <property type="entry name" value="Restrct_endonuc-II-like"/>
</dbReference>
<feature type="domain" description="DUF559" evidence="1">
    <location>
        <begin position="2"/>
        <end position="105"/>
    </location>
</feature>
<comment type="caution">
    <text evidence="2">The sequence shown here is derived from an EMBL/GenBank/DDBJ whole genome shotgun (WGS) entry which is preliminary data.</text>
</comment>
<evidence type="ECO:0000259" key="1">
    <source>
        <dbReference type="Pfam" id="PF04480"/>
    </source>
</evidence>
<dbReference type="SUPFAM" id="SSF52980">
    <property type="entry name" value="Restriction endonuclease-like"/>
    <property type="match status" value="1"/>
</dbReference>
<dbReference type="PANTHER" id="PTHR38590:SF1">
    <property type="entry name" value="BLL0828 PROTEIN"/>
    <property type="match status" value="1"/>
</dbReference>
<dbReference type="CDD" id="cd01038">
    <property type="entry name" value="Endonuclease_DUF559"/>
    <property type="match status" value="1"/>
</dbReference>
<dbReference type="EMBL" id="LCNO01000008">
    <property type="protein sequence ID" value="KKU57891.1"/>
    <property type="molecule type" value="Genomic_DNA"/>
</dbReference>
<proteinExistence type="predicted"/>
<accession>A0A0G1RL77</accession>
<sequence>MKNRRKELRNSATFEEKLLWKYLQNKKLGFKFIRQYSIEGYVVDFYCPAKRLAIELDGNVHFNASQQKYDKYRTRYLEAFNITVVRFHNLGITKNIGKILERITFSLLD</sequence>
<organism evidence="2 3">
    <name type="scientific">Candidatus Amesbacteria bacterium GW2011_GWA2_47_11b</name>
    <dbReference type="NCBI Taxonomy" id="1618358"/>
    <lineage>
        <taxon>Bacteria</taxon>
        <taxon>Candidatus Amesiibacteriota</taxon>
    </lineage>
</organism>
<dbReference type="Gene3D" id="3.40.960.10">
    <property type="entry name" value="VSR Endonuclease"/>
    <property type="match status" value="1"/>
</dbReference>
<dbReference type="AlphaFoldDB" id="A0A0G1RL77"/>
<dbReference type="InterPro" id="IPR047216">
    <property type="entry name" value="Endonuclease_DUF559_bact"/>
</dbReference>
<dbReference type="STRING" id="1618358.UX80_C0008G0004"/>